<dbReference type="OrthoDB" id="190835at2759"/>
<organism evidence="1">
    <name type="scientific">Homo sapiens</name>
    <name type="common">Human</name>
    <dbReference type="NCBI Taxonomy" id="9606"/>
    <lineage>
        <taxon>Eukaryota</taxon>
        <taxon>Metazoa</taxon>
        <taxon>Chordata</taxon>
        <taxon>Craniata</taxon>
        <taxon>Vertebrata</taxon>
        <taxon>Euteleostomi</taxon>
        <taxon>Mammalia</taxon>
        <taxon>Eutheria</taxon>
        <taxon>Euarchontoglires</taxon>
        <taxon>Primates</taxon>
        <taxon>Haplorrhini</taxon>
        <taxon>Catarrhini</taxon>
        <taxon>Hominidae</taxon>
        <taxon>Homo</taxon>
    </lineage>
</organism>
<proteinExistence type="predicted"/>
<name>L0R512_HUMAN</name>
<protein>
    <submittedName>
        <fullName evidence="1">Alternative protein NCAM2</fullName>
    </submittedName>
</protein>
<dbReference type="PeptideAtlas" id="L0R512"/>
<dbReference type="AlphaFoldDB" id="L0R512"/>
<gene>
    <name evidence="1" type="primary">NCAM2</name>
</gene>
<evidence type="ECO:0000313" key="1">
    <source>
        <dbReference type="EMBL" id="CCO13778.1"/>
    </source>
</evidence>
<sequence length="42" mass="4735">MTVKLQAELEGIKRACTLILNMPPSLYQTKQFITLGKEILSI</sequence>
<accession>L0R512</accession>
<dbReference type="ChiTaRS" id="NCAM2">
    <property type="organism name" value="human"/>
</dbReference>
<dbReference type="EMBL" id="HF548067">
    <property type="protein sequence ID" value="CCO13778.1"/>
    <property type="molecule type" value="Genomic_DNA"/>
</dbReference>
<reference evidence="1" key="1">
    <citation type="submission" date="2012-10" db="EMBL/GenBank/DDBJ databases">
        <title>Direct identification of alternative open reading frame translation products in human.</title>
        <authorList>
            <person name="Vanderperre B."/>
            <person name="Lucier J.-F."/>
            <person name="Motard J."/>
            <person name="Tremblay G."/>
            <person name="Vanderperre S."/>
            <person name="Wisztorski M."/>
            <person name="Salzet M."/>
            <person name="Boisvert F.-M."/>
            <person name="Roucou X."/>
        </authorList>
    </citation>
    <scope>NUCLEOTIDE SEQUENCE</scope>
</reference>